<organism evidence="2 3">
    <name type="scientific">Lentithecium fluviatile CBS 122367</name>
    <dbReference type="NCBI Taxonomy" id="1168545"/>
    <lineage>
        <taxon>Eukaryota</taxon>
        <taxon>Fungi</taxon>
        <taxon>Dikarya</taxon>
        <taxon>Ascomycota</taxon>
        <taxon>Pezizomycotina</taxon>
        <taxon>Dothideomycetes</taxon>
        <taxon>Pleosporomycetidae</taxon>
        <taxon>Pleosporales</taxon>
        <taxon>Massarineae</taxon>
        <taxon>Lentitheciaceae</taxon>
        <taxon>Lentithecium</taxon>
    </lineage>
</organism>
<dbReference type="AlphaFoldDB" id="A0A6G1INE5"/>
<gene>
    <name evidence="2" type="ORF">K458DRAFT_393881</name>
</gene>
<evidence type="ECO:0000256" key="1">
    <source>
        <dbReference type="SAM" id="MobiDB-lite"/>
    </source>
</evidence>
<dbReference type="EMBL" id="MU005603">
    <property type="protein sequence ID" value="KAF2679471.1"/>
    <property type="molecule type" value="Genomic_DNA"/>
</dbReference>
<proteinExistence type="predicted"/>
<evidence type="ECO:0000313" key="2">
    <source>
        <dbReference type="EMBL" id="KAF2679471.1"/>
    </source>
</evidence>
<keyword evidence="3" id="KW-1185">Reference proteome</keyword>
<accession>A0A6G1INE5</accession>
<feature type="region of interest" description="Disordered" evidence="1">
    <location>
        <begin position="104"/>
        <end position="131"/>
    </location>
</feature>
<protein>
    <submittedName>
        <fullName evidence="2">Uncharacterized protein</fullName>
    </submittedName>
</protein>
<reference evidence="2" key="1">
    <citation type="journal article" date="2020" name="Stud. Mycol.">
        <title>101 Dothideomycetes genomes: a test case for predicting lifestyles and emergence of pathogens.</title>
        <authorList>
            <person name="Haridas S."/>
            <person name="Albert R."/>
            <person name="Binder M."/>
            <person name="Bloem J."/>
            <person name="Labutti K."/>
            <person name="Salamov A."/>
            <person name="Andreopoulos B."/>
            <person name="Baker S."/>
            <person name="Barry K."/>
            <person name="Bills G."/>
            <person name="Bluhm B."/>
            <person name="Cannon C."/>
            <person name="Castanera R."/>
            <person name="Culley D."/>
            <person name="Daum C."/>
            <person name="Ezra D."/>
            <person name="Gonzalez J."/>
            <person name="Henrissat B."/>
            <person name="Kuo A."/>
            <person name="Liang C."/>
            <person name="Lipzen A."/>
            <person name="Lutzoni F."/>
            <person name="Magnuson J."/>
            <person name="Mondo S."/>
            <person name="Nolan M."/>
            <person name="Ohm R."/>
            <person name="Pangilinan J."/>
            <person name="Park H.-J."/>
            <person name="Ramirez L."/>
            <person name="Alfaro M."/>
            <person name="Sun H."/>
            <person name="Tritt A."/>
            <person name="Yoshinaga Y."/>
            <person name="Zwiers L.-H."/>
            <person name="Turgeon B."/>
            <person name="Goodwin S."/>
            <person name="Spatafora J."/>
            <person name="Crous P."/>
            <person name="Grigoriev I."/>
        </authorList>
    </citation>
    <scope>NUCLEOTIDE SEQUENCE</scope>
    <source>
        <strain evidence="2">CBS 122367</strain>
    </source>
</reference>
<dbReference type="Proteomes" id="UP000799291">
    <property type="component" value="Unassembled WGS sequence"/>
</dbReference>
<name>A0A6G1INE5_9PLEO</name>
<sequence>MPPSDLFLSHLRLAAARPESCRYDILRCLTCLMRVGGEAPLTWFVRPIRVQAFADGVANLLHRTAINLEHMKWVRVLLLLTSQLDGWISIVRVQGAQFEIPYRNSRRSSHQTDGMSEETYLRPPPDSNRRGTLSLWRRSKLERCGCDDVRAKQARHRFTQSRTFPRTSGRAAISDVDGWLKLATAEALLQTLSLLYSRYRPHDQFG</sequence>
<evidence type="ECO:0000313" key="3">
    <source>
        <dbReference type="Proteomes" id="UP000799291"/>
    </source>
</evidence>